<proteinExistence type="predicted"/>
<keyword evidence="2" id="KW-1185">Reference proteome</keyword>
<accession>A0AB34FDI0</accession>
<reference evidence="1" key="1">
    <citation type="submission" date="2023-01" db="EMBL/GenBank/DDBJ databases">
        <title>The growth and conidiation of Purpureocillium lavendulum are regulated by nitrogen source and histone H3K14 acetylation.</title>
        <authorList>
            <person name="Tang P."/>
            <person name="Han J."/>
            <person name="Zhang C."/>
            <person name="Tang P."/>
            <person name="Qi F."/>
            <person name="Zhang K."/>
            <person name="Liang L."/>
        </authorList>
    </citation>
    <scope>NUCLEOTIDE SEQUENCE</scope>
    <source>
        <strain evidence="1">YMF1.00683</strain>
    </source>
</reference>
<gene>
    <name evidence="1" type="ORF">O9K51_10387</name>
</gene>
<dbReference type="Proteomes" id="UP001163105">
    <property type="component" value="Unassembled WGS sequence"/>
</dbReference>
<dbReference type="AlphaFoldDB" id="A0AB34FDI0"/>
<evidence type="ECO:0000313" key="1">
    <source>
        <dbReference type="EMBL" id="KAJ6437088.1"/>
    </source>
</evidence>
<sequence>MIDVGEQEFGVSGRHPIHWTNGCLRDVLANRFPSETQSAADSSRIGKLFNARNLSRIAGIEIRWTNNLANHLRLTDDDRTVFIFHHSSFLKLQRSLAQQLYPPGFIEETLRTLALLLPQNDAQTRRWIQAILVSTDLDKNIYKCGSLHAQERRFDQFPFWHDRLVDLKQVFDDSSPQTLLQWWWDRRNGVQWYTFWVAWFEVPRHDSGPFTSVDWHCESPAWMRFRSSYSIRGDILLVVASHAVATPANIGVEPTLSVLPIANLAPERINTVRSLFH</sequence>
<protein>
    <submittedName>
        <fullName evidence="1">Transcriptional regulatory protein</fullName>
    </submittedName>
</protein>
<name>A0AB34FDI0_9HYPO</name>
<dbReference type="EMBL" id="JAQHRD010000014">
    <property type="protein sequence ID" value="KAJ6437088.1"/>
    <property type="molecule type" value="Genomic_DNA"/>
</dbReference>
<comment type="caution">
    <text evidence="1">The sequence shown here is derived from an EMBL/GenBank/DDBJ whole genome shotgun (WGS) entry which is preliminary data.</text>
</comment>
<evidence type="ECO:0000313" key="2">
    <source>
        <dbReference type="Proteomes" id="UP001163105"/>
    </source>
</evidence>
<organism evidence="1 2">
    <name type="scientific">Purpureocillium lavendulum</name>
    <dbReference type="NCBI Taxonomy" id="1247861"/>
    <lineage>
        <taxon>Eukaryota</taxon>
        <taxon>Fungi</taxon>
        <taxon>Dikarya</taxon>
        <taxon>Ascomycota</taxon>
        <taxon>Pezizomycotina</taxon>
        <taxon>Sordariomycetes</taxon>
        <taxon>Hypocreomycetidae</taxon>
        <taxon>Hypocreales</taxon>
        <taxon>Ophiocordycipitaceae</taxon>
        <taxon>Purpureocillium</taxon>
    </lineage>
</organism>